<evidence type="ECO:0000313" key="2">
    <source>
        <dbReference type="EMBL" id="CAG6637185.1"/>
    </source>
</evidence>
<dbReference type="EMBL" id="HBUF01097291">
    <property type="protein sequence ID" value="CAG6637181.1"/>
    <property type="molecule type" value="Transcribed_RNA"/>
</dbReference>
<sequence>MHCFILKSKIIIQFELKQKITIQLYYGQFIQSKNTNKHIIWKKKKIWKKNPILNLNTQKRRNFHEKKKKKKKGGGGGGGGEGGGGGGGEGGGGGGGERGGGGGGGKGGGGGGINCLSQIYLIINIFLQRMFVSNFKNKMKWRGE</sequence>
<reference evidence="2" key="1">
    <citation type="submission" date="2021-05" db="EMBL/GenBank/DDBJ databases">
        <authorList>
            <person name="Alioto T."/>
            <person name="Alioto T."/>
            <person name="Gomez Garrido J."/>
        </authorList>
    </citation>
    <scope>NUCLEOTIDE SEQUENCE</scope>
</reference>
<dbReference type="AlphaFoldDB" id="A0A8D8QTH0"/>
<proteinExistence type="predicted"/>
<organism evidence="2">
    <name type="scientific">Cacopsylla melanoneura</name>
    <dbReference type="NCBI Taxonomy" id="428564"/>
    <lineage>
        <taxon>Eukaryota</taxon>
        <taxon>Metazoa</taxon>
        <taxon>Ecdysozoa</taxon>
        <taxon>Arthropoda</taxon>
        <taxon>Hexapoda</taxon>
        <taxon>Insecta</taxon>
        <taxon>Pterygota</taxon>
        <taxon>Neoptera</taxon>
        <taxon>Paraneoptera</taxon>
        <taxon>Hemiptera</taxon>
        <taxon>Sternorrhyncha</taxon>
        <taxon>Psylloidea</taxon>
        <taxon>Psyllidae</taxon>
        <taxon>Psyllinae</taxon>
        <taxon>Cacopsylla</taxon>
    </lineage>
</organism>
<name>A0A8D8QTH0_9HEMI</name>
<accession>A0A8D8QTH0</accession>
<dbReference type="EMBL" id="HBUF01097297">
    <property type="protein sequence ID" value="CAG6637205.1"/>
    <property type="molecule type" value="Transcribed_RNA"/>
</dbReference>
<dbReference type="EMBL" id="HBUF01097294">
    <property type="protein sequence ID" value="CAG6637193.1"/>
    <property type="molecule type" value="Transcribed_RNA"/>
</dbReference>
<evidence type="ECO:0000256" key="1">
    <source>
        <dbReference type="SAM" id="MobiDB-lite"/>
    </source>
</evidence>
<protein>
    <submittedName>
        <fullName evidence="2">Uncharacterized protein</fullName>
    </submittedName>
</protein>
<feature type="region of interest" description="Disordered" evidence="1">
    <location>
        <begin position="57"/>
        <end position="107"/>
    </location>
</feature>
<dbReference type="EMBL" id="HBUF01097296">
    <property type="protein sequence ID" value="CAG6637201.1"/>
    <property type="molecule type" value="Transcribed_RNA"/>
</dbReference>
<dbReference type="EMBL" id="HBUF01097293">
    <property type="protein sequence ID" value="CAG6637189.1"/>
    <property type="molecule type" value="Transcribed_RNA"/>
</dbReference>
<feature type="compositionally biased region" description="Basic residues" evidence="1">
    <location>
        <begin position="58"/>
        <end position="73"/>
    </location>
</feature>
<feature type="compositionally biased region" description="Gly residues" evidence="1">
    <location>
        <begin position="74"/>
        <end position="107"/>
    </location>
</feature>
<dbReference type="EMBL" id="HBUF01097292">
    <property type="protein sequence ID" value="CAG6637185.1"/>
    <property type="molecule type" value="Transcribed_RNA"/>
</dbReference>
<dbReference type="EMBL" id="HBUF01097295">
    <property type="protein sequence ID" value="CAG6637197.1"/>
    <property type="molecule type" value="Transcribed_RNA"/>
</dbReference>